<gene>
    <name evidence="1" type="ORF">LCGC14_2500540</name>
</gene>
<proteinExistence type="predicted"/>
<dbReference type="AlphaFoldDB" id="A0A0F9B1Y3"/>
<accession>A0A0F9B1Y3</accession>
<protein>
    <submittedName>
        <fullName evidence="1">Uncharacterized protein</fullName>
    </submittedName>
</protein>
<reference evidence="1" key="1">
    <citation type="journal article" date="2015" name="Nature">
        <title>Complex archaea that bridge the gap between prokaryotes and eukaryotes.</title>
        <authorList>
            <person name="Spang A."/>
            <person name="Saw J.H."/>
            <person name="Jorgensen S.L."/>
            <person name="Zaremba-Niedzwiedzka K."/>
            <person name="Martijn J."/>
            <person name="Lind A.E."/>
            <person name="van Eijk R."/>
            <person name="Schleper C."/>
            <person name="Guy L."/>
            <person name="Ettema T.J."/>
        </authorList>
    </citation>
    <scope>NUCLEOTIDE SEQUENCE</scope>
</reference>
<evidence type="ECO:0000313" key="1">
    <source>
        <dbReference type="EMBL" id="KKL15944.1"/>
    </source>
</evidence>
<organism evidence="1">
    <name type="scientific">marine sediment metagenome</name>
    <dbReference type="NCBI Taxonomy" id="412755"/>
    <lineage>
        <taxon>unclassified sequences</taxon>
        <taxon>metagenomes</taxon>
        <taxon>ecological metagenomes</taxon>
    </lineage>
</organism>
<sequence length="45" mass="5346">MLDEELKEKYMKLLRLAFAVLESNEDLKEFLESELRGEQTKTTEP</sequence>
<comment type="caution">
    <text evidence="1">The sequence shown here is derived from an EMBL/GenBank/DDBJ whole genome shotgun (WGS) entry which is preliminary data.</text>
</comment>
<name>A0A0F9B1Y3_9ZZZZ</name>
<dbReference type="EMBL" id="LAZR01039863">
    <property type="protein sequence ID" value="KKL15944.1"/>
    <property type="molecule type" value="Genomic_DNA"/>
</dbReference>